<dbReference type="EMBL" id="UINC01149537">
    <property type="protein sequence ID" value="SVD42072.1"/>
    <property type="molecule type" value="Genomic_DNA"/>
</dbReference>
<gene>
    <name evidence="1" type="ORF">METZ01_LOCUS394926</name>
</gene>
<dbReference type="Gene3D" id="2.60.120.1130">
    <property type="match status" value="1"/>
</dbReference>
<reference evidence="1" key="1">
    <citation type="submission" date="2018-05" db="EMBL/GenBank/DDBJ databases">
        <authorList>
            <person name="Lanie J.A."/>
            <person name="Ng W.-L."/>
            <person name="Kazmierczak K.M."/>
            <person name="Andrzejewski T.M."/>
            <person name="Davidsen T.M."/>
            <person name="Wayne K.J."/>
            <person name="Tettelin H."/>
            <person name="Glass J.I."/>
            <person name="Rusch D."/>
            <person name="Podicherti R."/>
            <person name="Tsui H.-C.T."/>
            <person name="Winkler M.E."/>
        </authorList>
    </citation>
    <scope>NUCLEOTIDE SEQUENCE</scope>
</reference>
<protein>
    <submittedName>
        <fullName evidence="1">Uncharacterized protein</fullName>
    </submittedName>
</protein>
<proteinExistence type="predicted"/>
<evidence type="ECO:0000313" key="1">
    <source>
        <dbReference type="EMBL" id="SVD42072.1"/>
    </source>
</evidence>
<name>A0A382V6E7_9ZZZZ</name>
<sequence>RLKHSDDQEFLRELMNLNNRAELIQVDTSNLDNMAPQLKIWLKWNCADYTFAIGRQFVLKLPLVDLPYAELMTTNQRVNPIFLGKASVFEENIFLNLPPQFQIESLPNELQIRNQIGALDVSISKQRRSASIKRTIQFNNPVIPANQFNEMTEILKAASGKETTRVLLNKNARK</sequence>
<organism evidence="1">
    <name type="scientific">marine metagenome</name>
    <dbReference type="NCBI Taxonomy" id="408172"/>
    <lineage>
        <taxon>unclassified sequences</taxon>
        <taxon>metagenomes</taxon>
        <taxon>ecological metagenomes</taxon>
    </lineage>
</organism>
<accession>A0A382V6E7</accession>
<feature type="non-terminal residue" evidence="1">
    <location>
        <position position="1"/>
    </location>
</feature>
<dbReference type="AlphaFoldDB" id="A0A382V6E7"/>